<evidence type="ECO:0000256" key="4">
    <source>
        <dbReference type="PROSITE-ProRule" id="PRU00175"/>
    </source>
</evidence>
<dbReference type="Gene3D" id="1.10.287.110">
    <property type="entry name" value="DnaJ domain"/>
    <property type="match status" value="1"/>
</dbReference>
<dbReference type="GO" id="GO:0005737">
    <property type="term" value="C:cytoplasm"/>
    <property type="evidence" value="ECO:0007669"/>
    <property type="project" value="TreeGrafter"/>
</dbReference>
<dbReference type="SUPFAM" id="SSF46565">
    <property type="entry name" value="Chaperone J-domain"/>
    <property type="match status" value="1"/>
</dbReference>
<dbReference type="PANTHER" id="PTHR13369:SF0">
    <property type="entry name" value="GLUTATHIONE S-TRANSFERASE C-TERMINAL DOMAIN-CONTAINING PROTEIN"/>
    <property type="match status" value="1"/>
</dbReference>
<feature type="transmembrane region" description="Helical" evidence="6">
    <location>
        <begin position="477"/>
        <end position="500"/>
    </location>
</feature>
<sequence length="1045" mass="113652">MGGTKGKSSMCGRFERRRKEKRERMHLAGALADRVIESESCSLPFEEPSIVELDWETLPAGLDPSKGCLYPERAARKRGQVVGMMAAVLSAIPNTTEAGRRATVVDFGAGSGHLGLLVGYMRPDVRIVLLERRPGSIDDQAQLWGDLGVEWYYSLTSMCLPRVRTCGLASDRVRALRWEDRVEVVCGSIQDYDGPCDIGIGLHACGALTDMIIDFCTGRNCSFVVCPCCYGQIAGTEGASEGQLPRSPDCVGEVLSEQEFKTVASLADYSVVDGKDGFDYAGRPEYRIARACMRVVDTDRLIHARDRFGYVVSLSRILPETCTPKNSVIIGRATARRRPYGSLAFFMRVNFGRVMSRLRPNSEGRASRSSGAPRYSGVPAAASVDGEDSPARGSVMTDDASVETLDDMLYDETNPYRVRETASELAHNIVTLPDLPLGVVIVYAMAVAAVALVAIWILRDASANSGFGDSCDTPLPLWITVFVGRHVLKVLMVAARLWLSRRSGHESAFARVTSWIITCNRLGYYLWLLGCYLLWVSNTCDKGVWNFAMVMCLMQFVAVALPIALLFLVMCCLPCLLCLLPIMFPPDANQLATRDDMVRRIPKTEYHRLLEESGSRSPEGASDVPDSCPICLSDFAENDEVMTLPCNTRHIFHERCVTQWLAVSQLCPICRANISDMLDAEGRGSSPRDPELATVAERGERVRCHHIGLTPASSVDSVWLQAVTHERSFATQSGPKDYYQVLGVPHNASQDDIKKAYRKLAMKWHPDRNPDNRSEAEAKFKDIGEAYQTLGDEGKRRQYDAFEGASSSFGGSGGPGGPSGPHAGTSGPFPGGGFPGGGFPGGGFPGDGFPGGGGFPGGFTQGNVHYRQMSMEEAQELFKRAMGMDLDDLLRTAMRDGFATTGGPSSTRTSSRADSSGRSSSSSSRPGSAQHPFGDPRDLSGFGSLFGNMGGDFGNLFREPPRPNKRAMRRAPGFLRRLFAAAAALLVPSAFFWATASKNEGPAVAHTSTKQEVVTKNGKKMLRTTTTTEHVDGTTSTQTKEELIK</sequence>
<proteinExistence type="predicted"/>
<dbReference type="InterPro" id="IPR018253">
    <property type="entry name" value="DnaJ_domain_CS"/>
</dbReference>
<dbReference type="Proteomes" id="UP000572268">
    <property type="component" value="Unassembled WGS sequence"/>
</dbReference>
<feature type="domain" description="J" evidence="7">
    <location>
        <begin position="737"/>
        <end position="803"/>
    </location>
</feature>
<dbReference type="PROSITE" id="PS50089">
    <property type="entry name" value="ZF_RING_2"/>
    <property type="match status" value="1"/>
</dbReference>
<evidence type="ECO:0000313" key="10">
    <source>
        <dbReference type="Proteomes" id="UP000572268"/>
    </source>
</evidence>
<dbReference type="InterPro" id="IPR001841">
    <property type="entry name" value="Znf_RING"/>
</dbReference>
<dbReference type="AlphaFoldDB" id="A0A7J6MU59"/>
<evidence type="ECO:0000256" key="1">
    <source>
        <dbReference type="ARBA" id="ARBA00022723"/>
    </source>
</evidence>
<dbReference type="PROSITE" id="PS00636">
    <property type="entry name" value="DNAJ_1"/>
    <property type="match status" value="1"/>
</dbReference>
<keyword evidence="6" id="KW-0812">Transmembrane</keyword>
<dbReference type="Pfam" id="PF13679">
    <property type="entry name" value="Methyltransf_32"/>
    <property type="match status" value="1"/>
</dbReference>
<keyword evidence="6" id="KW-1133">Transmembrane helix</keyword>
<dbReference type="PROSITE" id="PS50076">
    <property type="entry name" value="DNAJ_2"/>
    <property type="match status" value="1"/>
</dbReference>
<dbReference type="SUPFAM" id="SSF53335">
    <property type="entry name" value="S-adenosyl-L-methionine-dependent methyltransferases"/>
    <property type="match status" value="1"/>
</dbReference>
<keyword evidence="1" id="KW-0479">Metal-binding</keyword>
<name>A0A7J6MU59_PEROL</name>
<dbReference type="CDD" id="cd16454">
    <property type="entry name" value="RING-H2_PA-TM-RING"/>
    <property type="match status" value="1"/>
</dbReference>
<dbReference type="PRINTS" id="PR00625">
    <property type="entry name" value="JDOMAIN"/>
</dbReference>
<feature type="compositionally biased region" description="Gly residues" evidence="5">
    <location>
        <begin position="810"/>
        <end position="819"/>
    </location>
</feature>
<feature type="transmembrane region" description="Helical" evidence="6">
    <location>
        <begin position="435"/>
        <end position="457"/>
    </location>
</feature>
<keyword evidence="6" id="KW-0472">Membrane</keyword>
<feature type="compositionally biased region" description="Low complexity" evidence="5">
    <location>
        <begin position="1024"/>
        <end position="1037"/>
    </location>
</feature>
<dbReference type="InterPro" id="IPR036869">
    <property type="entry name" value="J_dom_sf"/>
</dbReference>
<evidence type="ECO:0000256" key="5">
    <source>
        <dbReference type="SAM" id="MobiDB-lite"/>
    </source>
</evidence>
<feature type="compositionally biased region" description="Gly residues" evidence="5">
    <location>
        <begin position="829"/>
        <end position="860"/>
    </location>
</feature>
<evidence type="ECO:0000259" key="8">
    <source>
        <dbReference type="PROSITE" id="PS50089"/>
    </source>
</evidence>
<dbReference type="SMART" id="SM00744">
    <property type="entry name" value="RINGv"/>
    <property type="match status" value="1"/>
</dbReference>
<reference evidence="9 10" key="1">
    <citation type="submission" date="2020-04" db="EMBL/GenBank/DDBJ databases">
        <title>Perkinsus olseni comparative genomics.</title>
        <authorList>
            <person name="Bogema D.R."/>
        </authorList>
    </citation>
    <scope>NUCLEOTIDE SEQUENCE [LARGE SCALE GENOMIC DNA]</scope>
    <source>
        <strain evidence="9">ATCC PRA-31</strain>
    </source>
</reference>
<dbReference type="SMART" id="SM00271">
    <property type="entry name" value="DnaJ"/>
    <property type="match status" value="1"/>
</dbReference>
<dbReference type="InterPro" id="IPR029063">
    <property type="entry name" value="SAM-dependent_MTases_sf"/>
</dbReference>
<dbReference type="InterPro" id="IPR011016">
    <property type="entry name" value="Znf_RING-CH"/>
</dbReference>
<keyword evidence="2 4" id="KW-0863">Zinc-finger</keyword>
<feature type="region of interest" description="Disordered" evidence="5">
    <location>
        <begin position="1004"/>
        <end position="1045"/>
    </location>
</feature>
<feature type="transmembrane region" description="Helical" evidence="6">
    <location>
        <begin position="547"/>
        <end position="580"/>
    </location>
</feature>
<gene>
    <name evidence="9" type="ORF">FOL46_003412</name>
</gene>
<dbReference type="Pfam" id="PF13639">
    <property type="entry name" value="zf-RING_2"/>
    <property type="match status" value="1"/>
</dbReference>
<feature type="compositionally biased region" description="Low complexity" evidence="5">
    <location>
        <begin position="901"/>
        <end position="929"/>
    </location>
</feature>
<dbReference type="InterPro" id="IPR025714">
    <property type="entry name" value="Methyltranfer_dom"/>
</dbReference>
<dbReference type="GO" id="GO:0008270">
    <property type="term" value="F:zinc ion binding"/>
    <property type="evidence" value="ECO:0007669"/>
    <property type="project" value="UniProtKB-KW"/>
</dbReference>
<dbReference type="CDD" id="cd06257">
    <property type="entry name" value="DnaJ"/>
    <property type="match status" value="1"/>
</dbReference>
<feature type="region of interest" description="Disordered" evidence="5">
    <location>
        <begin position="360"/>
        <end position="397"/>
    </location>
</feature>
<dbReference type="EMBL" id="JABANN010000022">
    <property type="protein sequence ID" value="KAF4674966.1"/>
    <property type="molecule type" value="Genomic_DNA"/>
</dbReference>
<evidence type="ECO:0000259" key="7">
    <source>
        <dbReference type="PROSITE" id="PS50076"/>
    </source>
</evidence>
<organism evidence="9 10">
    <name type="scientific">Perkinsus olseni</name>
    <name type="common">Perkinsus atlanticus</name>
    <dbReference type="NCBI Taxonomy" id="32597"/>
    <lineage>
        <taxon>Eukaryota</taxon>
        <taxon>Sar</taxon>
        <taxon>Alveolata</taxon>
        <taxon>Perkinsozoa</taxon>
        <taxon>Perkinsea</taxon>
        <taxon>Perkinsida</taxon>
        <taxon>Perkinsidae</taxon>
        <taxon>Perkinsus</taxon>
    </lineage>
</organism>
<feature type="region of interest" description="Disordered" evidence="5">
    <location>
        <begin position="896"/>
        <end position="941"/>
    </location>
</feature>
<dbReference type="InterPro" id="IPR001623">
    <property type="entry name" value="DnaJ_domain"/>
</dbReference>
<accession>A0A7J6MU59</accession>
<feature type="region of interest" description="Disordered" evidence="5">
    <location>
        <begin position="803"/>
        <end position="861"/>
    </location>
</feature>
<feature type="domain" description="RING-type" evidence="8">
    <location>
        <begin position="628"/>
        <end position="671"/>
    </location>
</feature>
<dbReference type="Gene3D" id="3.40.50.150">
    <property type="entry name" value="Vaccinia Virus protein VP39"/>
    <property type="match status" value="1"/>
</dbReference>
<dbReference type="PANTHER" id="PTHR13369">
    <property type="match status" value="1"/>
</dbReference>
<keyword evidence="3" id="KW-0862">Zinc</keyword>
<protein>
    <submittedName>
        <fullName evidence="9">Uncharacterized protein</fullName>
    </submittedName>
</protein>
<evidence type="ECO:0000313" key="9">
    <source>
        <dbReference type="EMBL" id="KAF4674966.1"/>
    </source>
</evidence>
<evidence type="ECO:0000256" key="3">
    <source>
        <dbReference type="ARBA" id="ARBA00022833"/>
    </source>
</evidence>
<feature type="transmembrane region" description="Helical" evidence="6">
    <location>
        <begin position="974"/>
        <end position="994"/>
    </location>
</feature>
<feature type="transmembrane region" description="Helical" evidence="6">
    <location>
        <begin position="512"/>
        <end position="535"/>
    </location>
</feature>
<evidence type="ECO:0000256" key="2">
    <source>
        <dbReference type="ARBA" id="ARBA00022771"/>
    </source>
</evidence>
<dbReference type="Pfam" id="PF00226">
    <property type="entry name" value="DnaJ"/>
    <property type="match status" value="1"/>
</dbReference>
<dbReference type="SMART" id="SM00184">
    <property type="entry name" value="RING"/>
    <property type="match status" value="1"/>
</dbReference>
<dbReference type="InterPro" id="IPR013083">
    <property type="entry name" value="Znf_RING/FYVE/PHD"/>
</dbReference>
<evidence type="ECO:0000256" key="6">
    <source>
        <dbReference type="SAM" id="Phobius"/>
    </source>
</evidence>
<comment type="caution">
    <text evidence="9">The sequence shown here is derived from an EMBL/GenBank/DDBJ whole genome shotgun (WGS) entry which is preliminary data.</text>
</comment>
<dbReference type="SUPFAM" id="SSF57850">
    <property type="entry name" value="RING/U-box"/>
    <property type="match status" value="1"/>
</dbReference>
<dbReference type="Gene3D" id="3.30.40.10">
    <property type="entry name" value="Zinc/RING finger domain, C3HC4 (zinc finger)"/>
    <property type="match status" value="1"/>
</dbReference>